<dbReference type="Gene3D" id="3.30.200.20">
    <property type="entry name" value="Phosphorylase Kinase, domain 1"/>
    <property type="match status" value="1"/>
</dbReference>
<organism evidence="10 11">
    <name type="scientific">Ajellomyces dermatitidis (strain ER-3 / ATCC MYA-2586)</name>
    <name type="common">Blastomyces dermatitidis</name>
    <dbReference type="NCBI Taxonomy" id="559297"/>
    <lineage>
        <taxon>Eukaryota</taxon>
        <taxon>Fungi</taxon>
        <taxon>Dikarya</taxon>
        <taxon>Ascomycota</taxon>
        <taxon>Pezizomycotina</taxon>
        <taxon>Eurotiomycetes</taxon>
        <taxon>Eurotiomycetidae</taxon>
        <taxon>Onygenales</taxon>
        <taxon>Ajellomycetaceae</taxon>
        <taxon>Blastomyces</taxon>
    </lineage>
</organism>
<dbReference type="Proteomes" id="UP000002039">
    <property type="component" value="Unassembled WGS sequence"/>
</dbReference>
<dbReference type="Pfam" id="PF00069">
    <property type="entry name" value="Pkinase"/>
    <property type="match status" value="1"/>
</dbReference>
<dbReference type="EC" id="2.7.11.1" evidence="1"/>
<keyword evidence="11" id="KW-1185">Reference proteome</keyword>
<accession>A0ABP2EL72</accession>
<evidence type="ECO:0000256" key="4">
    <source>
        <dbReference type="ARBA" id="ARBA00022741"/>
    </source>
</evidence>
<comment type="catalytic activity">
    <reaction evidence="8">
        <text>L-seryl-[protein] + ATP = O-phospho-L-seryl-[protein] + ADP + H(+)</text>
        <dbReference type="Rhea" id="RHEA:17989"/>
        <dbReference type="Rhea" id="RHEA-COMP:9863"/>
        <dbReference type="Rhea" id="RHEA-COMP:11604"/>
        <dbReference type="ChEBI" id="CHEBI:15378"/>
        <dbReference type="ChEBI" id="CHEBI:29999"/>
        <dbReference type="ChEBI" id="CHEBI:30616"/>
        <dbReference type="ChEBI" id="CHEBI:83421"/>
        <dbReference type="ChEBI" id="CHEBI:456216"/>
        <dbReference type="EC" id="2.7.11.1"/>
    </reaction>
</comment>
<comment type="catalytic activity">
    <reaction evidence="7">
        <text>L-threonyl-[protein] + ATP = O-phospho-L-threonyl-[protein] + ADP + H(+)</text>
        <dbReference type="Rhea" id="RHEA:46608"/>
        <dbReference type="Rhea" id="RHEA-COMP:11060"/>
        <dbReference type="Rhea" id="RHEA-COMP:11605"/>
        <dbReference type="ChEBI" id="CHEBI:15378"/>
        <dbReference type="ChEBI" id="CHEBI:30013"/>
        <dbReference type="ChEBI" id="CHEBI:30616"/>
        <dbReference type="ChEBI" id="CHEBI:61977"/>
        <dbReference type="ChEBI" id="CHEBI:456216"/>
        <dbReference type="EC" id="2.7.11.1"/>
    </reaction>
</comment>
<evidence type="ECO:0000256" key="3">
    <source>
        <dbReference type="ARBA" id="ARBA00022679"/>
    </source>
</evidence>
<keyword evidence="6" id="KW-0067">ATP-binding</keyword>
<dbReference type="PANTHER" id="PTHR47634">
    <property type="entry name" value="PROTEIN KINASE DOMAIN-CONTAINING PROTEIN-RELATED"/>
    <property type="match status" value="1"/>
</dbReference>
<proteinExistence type="predicted"/>
<dbReference type="InterPro" id="IPR051334">
    <property type="entry name" value="SRPK"/>
</dbReference>
<protein>
    <recommendedName>
        <fullName evidence="1">non-specific serine/threonine protein kinase</fullName>
        <ecNumber evidence="1">2.7.11.1</ecNumber>
    </recommendedName>
</protein>
<dbReference type="SUPFAM" id="SSF56112">
    <property type="entry name" value="Protein kinase-like (PK-like)"/>
    <property type="match status" value="1"/>
</dbReference>
<dbReference type="InterPro" id="IPR011009">
    <property type="entry name" value="Kinase-like_dom_sf"/>
</dbReference>
<dbReference type="SMART" id="SM00220">
    <property type="entry name" value="S_TKc"/>
    <property type="match status" value="1"/>
</dbReference>
<dbReference type="InterPro" id="IPR000719">
    <property type="entry name" value="Prot_kinase_dom"/>
</dbReference>
<dbReference type="EMBL" id="EQ999973">
    <property type="protein sequence ID" value="EEQ83914.2"/>
    <property type="molecule type" value="Genomic_DNA"/>
</dbReference>
<evidence type="ECO:0000256" key="1">
    <source>
        <dbReference type="ARBA" id="ARBA00012513"/>
    </source>
</evidence>
<evidence type="ECO:0000256" key="2">
    <source>
        <dbReference type="ARBA" id="ARBA00022527"/>
    </source>
</evidence>
<dbReference type="RefSeq" id="XP_045272005.1">
    <property type="nucleotide sequence ID" value="XM_045416228.1"/>
</dbReference>
<dbReference type="GO" id="GO:0016301">
    <property type="term" value="F:kinase activity"/>
    <property type="evidence" value="ECO:0007669"/>
    <property type="project" value="UniProtKB-KW"/>
</dbReference>
<keyword evidence="4" id="KW-0547">Nucleotide-binding</keyword>
<dbReference type="GeneID" id="69023437"/>
<evidence type="ECO:0000259" key="9">
    <source>
        <dbReference type="PROSITE" id="PS50011"/>
    </source>
</evidence>
<name>A0ABP2EL72_AJEDR</name>
<gene>
    <name evidence="10" type="ORF">BDCG_00719</name>
</gene>
<keyword evidence="3" id="KW-0808">Transferase</keyword>
<evidence type="ECO:0000313" key="11">
    <source>
        <dbReference type="Proteomes" id="UP000002039"/>
    </source>
</evidence>
<keyword evidence="5 10" id="KW-0418">Kinase</keyword>
<sequence>MISSHRHFPISGLKFFLFQFTQNQHRLHRFSLTLATSLHRGHTSMARSTSPPSAQNIYHPGVDLEDFEGYTHGGFHPTLIGDTFCEGRYTVVHKLGFGGYSTIWLARDRRNQRYVSLKILTAEASRESREDEILQILAKGDSTHPGKRFVPYLLDRFSFEGPNGHHRCLVGEPAGCSLAKSKEDSTNLMFPRDAARSIAAQCFMGVSYLHANGVCHGDLHLHNLLLRVPNFDSLSADDLYKRFGKPYEAPIRRLDGKPNKPHAPPHAINCMAWNMPANEIAEPEIVISDYGTSFIISQTPSPTLHTPILYAPPEEFFNETITKPTAADIWTLGVNLYDAMGERPLFETFAWDPDDIIAEMINTLGLPPQRWWNTWAKRSEFFEADGSWVTDFRRICDPIFRRLPKRIWDMGRGDTPDTCEWDVPGGEFNALECLFRAMLSFEPTQRPTAEQLLTFEYTVKWAMPAWENQMKRSCTHSMEKR</sequence>
<dbReference type="Gene3D" id="1.10.510.10">
    <property type="entry name" value="Transferase(Phosphotransferase) domain 1"/>
    <property type="match status" value="1"/>
</dbReference>
<evidence type="ECO:0000256" key="7">
    <source>
        <dbReference type="ARBA" id="ARBA00047899"/>
    </source>
</evidence>
<reference evidence="11" key="1">
    <citation type="journal article" date="2015" name="PLoS Genet.">
        <title>The dynamic genome and transcriptome of the human fungal pathogen Blastomyces and close relative Emmonsia.</title>
        <authorList>
            <person name="Munoz J.F."/>
            <person name="Gauthier G.M."/>
            <person name="Desjardins C.A."/>
            <person name="Gallo J.E."/>
            <person name="Holder J."/>
            <person name="Sullivan T.D."/>
            <person name="Marty A.J."/>
            <person name="Carmen J.C."/>
            <person name="Chen Z."/>
            <person name="Ding L."/>
            <person name="Gujja S."/>
            <person name="Magrini V."/>
            <person name="Misas E."/>
            <person name="Mitreva M."/>
            <person name="Priest M."/>
            <person name="Saif S."/>
            <person name="Whiston E.A."/>
            <person name="Young S."/>
            <person name="Zeng Q."/>
            <person name="Goldman W.E."/>
            <person name="Mardis E.R."/>
            <person name="Taylor J.W."/>
            <person name="McEwen J.G."/>
            <person name="Clay O.K."/>
            <person name="Klein B.S."/>
            <person name="Cuomo C.A."/>
        </authorList>
    </citation>
    <scope>NUCLEOTIDE SEQUENCE [LARGE SCALE GENOMIC DNA]</scope>
    <source>
        <strain evidence="11">ER-3 / ATCC MYA-2586</strain>
    </source>
</reference>
<evidence type="ECO:0000313" key="10">
    <source>
        <dbReference type="EMBL" id="EEQ83914.2"/>
    </source>
</evidence>
<evidence type="ECO:0000256" key="5">
    <source>
        <dbReference type="ARBA" id="ARBA00022777"/>
    </source>
</evidence>
<dbReference type="PROSITE" id="PS50011">
    <property type="entry name" value="PROTEIN_KINASE_DOM"/>
    <property type="match status" value="1"/>
</dbReference>
<evidence type="ECO:0000256" key="8">
    <source>
        <dbReference type="ARBA" id="ARBA00048679"/>
    </source>
</evidence>
<feature type="domain" description="Protein kinase" evidence="9">
    <location>
        <begin position="89"/>
        <end position="458"/>
    </location>
</feature>
<keyword evidence="2" id="KW-0723">Serine/threonine-protein kinase</keyword>
<evidence type="ECO:0000256" key="6">
    <source>
        <dbReference type="ARBA" id="ARBA00022840"/>
    </source>
</evidence>
<dbReference type="PANTHER" id="PTHR47634:SF9">
    <property type="entry name" value="PROTEIN KINASE DOMAIN-CONTAINING PROTEIN-RELATED"/>
    <property type="match status" value="1"/>
</dbReference>